<protein>
    <submittedName>
        <fullName evidence="1">Uncharacterized protein</fullName>
    </submittedName>
</protein>
<dbReference type="AlphaFoldDB" id="A0A8T0AAW3"/>
<dbReference type="Proteomes" id="UP000606274">
    <property type="component" value="Unassembled WGS sequence"/>
</dbReference>
<name>A0A8T0AAW3_SILME</name>
<dbReference type="EMBL" id="JABFDY010000026">
    <property type="protein sequence ID" value="KAF7688128.1"/>
    <property type="molecule type" value="Genomic_DNA"/>
</dbReference>
<evidence type="ECO:0000313" key="2">
    <source>
        <dbReference type="Proteomes" id="UP000606274"/>
    </source>
</evidence>
<keyword evidence="2" id="KW-1185">Reference proteome</keyword>
<gene>
    <name evidence="1" type="ORF">HF521_014134</name>
</gene>
<reference evidence="1" key="1">
    <citation type="submission" date="2020-08" db="EMBL/GenBank/DDBJ databases">
        <title>Chromosome-level assembly of Southern catfish (Silurus meridionalis) provides insights into visual adaptation to the nocturnal and benthic lifestyles.</title>
        <authorList>
            <person name="Zhang Y."/>
            <person name="Wang D."/>
            <person name="Peng Z."/>
        </authorList>
    </citation>
    <scope>NUCLEOTIDE SEQUENCE</scope>
    <source>
        <strain evidence="1">SWU-2019-XX</strain>
        <tissue evidence="1">Muscle</tissue>
    </source>
</reference>
<accession>A0A8T0AAW3</accession>
<evidence type="ECO:0000313" key="1">
    <source>
        <dbReference type="EMBL" id="KAF7688128.1"/>
    </source>
</evidence>
<sequence>MKLQHFNLHLEGGTVTILDSNLSFKNHINHVTKTAFFPLRNIAKLRNTLSISDAEKLVHAFLTSRLDYCNALLGGCSASLLNKLQFVQNAASRVRTRLKKYDHITLILSSLQWLPVNFRIDYKLLLLT</sequence>
<organism evidence="1 2">
    <name type="scientific">Silurus meridionalis</name>
    <name type="common">Southern catfish</name>
    <name type="synonym">Silurus soldatovi meridionalis</name>
    <dbReference type="NCBI Taxonomy" id="175797"/>
    <lineage>
        <taxon>Eukaryota</taxon>
        <taxon>Metazoa</taxon>
        <taxon>Chordata</taxon>
        <taxon>Craniata</taxon>
        <taxon>Vertebrata</taxon>
        <taxon>Euteleostomi</taxon>
        <taxon>Actinopterygii</taxon>
        <taxon>Neopterygii</taxon>
        <taxon>Teleostei</taxon>
        <taxon>Ostariophysi</taxon>
        <taxon>Siluriformes</taxon>
        <taxon>Siluridae</taxon>
        <taxon>Silurus</taxon>
    </lineage>
</organism>
<proteinExistence type="predicted"/>
<comment type="caution">
    <text evidence="1">The sequence shown here is derived from an EMBL/GenBank/DDBJ whole genome shotgun (WGS) entry which is preliminary data.</text>
</comment>
<dbReference type="PANTHER" id="PTHR33332">
    <property type="entry name" value="REVERSE TRANSCRIPTASE DOMAIN-CONTAINING PROTEIN"/>
    <property type="match status" value="1"/>
</dbReference>